<keyword evidence="6 7" id="KW-0315">Glutamine amidotransferase</keyword>
<dbReference type="PROSITE" id="PS51274">
    <property type="entry name" value="GATASE_COBBQ"/>
    <property type="match status" value="1"/>
</dbReference>
<reference evidence="11" key="1">
    <citation type="submission" date="2021-04" db="EMBL/GenBank/DDBJ databases">
        <title>A novel Synergistetes isolate from a pyrite-forming mixed culture.</title>
        <authorList>
            <person name="Bunk B."/>
            <person name="Sproer C."/>
            <person name="Spring S."/>
            <person name="Pester M."/>
        </authorList>
    </citation>
    <scope>NUCLEOTIDE SEQUENCE [LARGE SCALE GENOMIC DNA]</scope>
    <source>
        <strain evidence="11">J.5.4.2-T.3.5.2</strain>
    </source>
</reference>
<dbReference type="InterPro" id="IPR002586">
    <property type="entry name" value="CobQ/CobB/MinD/ParA_Nub-bd_dom"/>
</dbReference>
<dbReference type="SUPFAM" id="SSF52317">
    <property type="entry name" value="Class I glutamine amidotransferase-like"/>
    <property type="match status" value="1"/>
</dbReference>
<evidence type="ECO:0000259" key="8">
    <source>
        <dbReference type="Pfam" id="PF01656"/>
    </source>
</evidence>
<dbReference type="EC" id="6.3.5.11" evidence="7"/>
<evidence type="ECO:0000256" key="4">
    <source>
        <dbReference type="ARBA" id="ARBA00022840"/>
    </source>
</evidence>
<dbReference type="GO" id="GO:0005524">
    <property type="term" value="F:ATP binding"/>
    <property type="evidence" value="ECO:0007669"/>
    <property type="project" value="UniProtKB-UniRule"/>
</dbReference>
<evidence type="ECO:0000313" key="11">
    <source>
        <dbReference type="Proteomes" id="UP000671879"/>
    </source>
</evidence>
<dbReference type="KEGG" id="aram:KAR29_03570"/>
<feature type="active site" description="Nucleophile" evidence="7">
    <location>
        <position position="332"/>
    </location>
</feature>
<dbReference type="InterPro" id="IPR027417">
    <property type="entry name" value="P-loop_NTPase"/>
</dbReference>
<dbReference type="Gene3D" id="3.40.50.880">
    <property type="match status" value="1"/>
</dbReference>
<dbReference type="CDD" id="cd03130">
    <property type="entry name" value="GATase1_CobB"/>
    <property type="match status" value="1"/>
</dbReference>
<name>A0A9Q7AQI6_9BACT</name>
<comment type="cofactor">
    <cofactor evidence="1 7">
        <name>Mg(2+)</name>
        <dbReference type="ChEBI" id="CHEBI:18420"/>
    </cofactor>
</comment>
<keyword evidence="2 7" id="KW-0436">Ligase</keyword>
<evidence type="ECO:0000256" key="1">
    <source>
        <dbReference type="ARBA" id="ARBA00001946"/>
    </source>
</evidence>
<dbReference type="NCBIfam" id="NF002204">
    <property type="entry name" value="PRK01077.1"/>
    <property type="match status" value="1"/>
</dbReference>
<keyword evidence="3 7" id="KW-0547">Nucleotide-binding</keyword>
<dbReference type="PANTHER" id="PTHR43873">
    <property type="entry name" value="COBYRINATE A,C-DIAMIDE SYNTHASE"/>
    <property type="match status" value="1"/>
</dbReference>
<dbReference type="Pfam" id="PF01656">
    <property type="entry name" value="CbiA"/>
    <property type="match status" value="1"/>
</dbReference>
<evidence type="ECO:0000256" key="3">
    <source>
        <dbReference type="ARBA" id="ARBA00022741"/>
    </source>
</evidence>
<dbReference type="PANTHER" id="PTHR43873:SF1">
    <property type="entry name" value="COBYRINATE A,C-DIAMIDE SYNTHASE"/>
    <property type="match status" value="1"/>
</dbReference>
<accession>A0A9Q7AQI6</accession>
<dbReference type="SUPFAM" id="SSF52540">
    <property type="entry name" value="P-loop containing nucleoside triphosphate hydrolases"/>
    <property type="match status" value="1"/>
</dbReference>
<keyword evidence="7" id="KW-0169">Cobalamin biosynthesis</keyword>
<organism evidence="10 11">
    <name type="scientific">Aminithiophilus ramosus</name>
    <dbReference type="NCBI Taxonomy" id="3029084"/>
    <lineage>
        <taxon>Bacteria</taxon>
        <taxon>Thermotogati</taxon>
        <taxon>Synergistota</taxon>
        <taxon>Synergistia</taxon>
        <taxon>Synergistales</taxon>
        <taxon>Aminithiophilaceae</taxon>
        <taxon>Aminithiophilus</taxon>
    </lineage>
</organism>
<comment type="miscellaneous">
    <text evidence="7">The a and c carboxylates of cobyrinate are activated for nucleophilic attack via formation of a phosphorylated intermediate by ATP. CbiA catalyzes first the amidation of the c-carboxylate, and then that of the a-carboxylate.</text>
</comment>
<dbReference type="Gene3D" id="3.40.50.300">
    <property type="entry name" value="P-loop containing nucleotide triphosphate hydrolases"/>
    <property type="match status" value="2"/>
</dbReference>
<feature type="site" description="Increases nucleophilicity of active site Cys" evidence="7">
    <location>
        <position position="434"/>
    </location>
</feature>
<dbReference type="HAMAP" id="MF_00027">
    <property type="entry name" value="CobB_CbiA"/>
    <property type="match status" value="1"/>
</dbReference>
<feature type="domain" description="CobB/CobQ-like glutamine amidotransferase" evidence="9">
    <location>
        <begin position="250"/>
        <end position="440"/>
    </location>
</feature>
<keyword evidence="11" id="KW-1185">Reference proteome</keyword>
<comment type="function">
    <text evidence="7">Catalyzes the ATP-dependent amidation of the two carboxylate groups at positions a and c of cobyrinate, using either L-glutamine or ammonia as the nitrogen source.</text>
</comment>
<dbReference type="RefSeq" id="WP_274374270.1">
    <property type="nucleotide sequence ID" value="NZ_CP072943.1"/>
</dbReference>
<dbReference type="InterPro" id="IPR011698">
    <property type="entry name" value="GATase_3"/>
</dbReference>
<dbReference type="EMBL" id="CP072943">
    <property type="protein sequence ID" value="QTX33002.1"/>
    <property type="molecule type" value="Genomic_DNA"/>
</dbReference>
<dbReference type="InterPro" id="IPR004484">
    <property type="entry name" value="CbiA/CobB_synth"/>
</dbReference>
<sequence>MTHPAFVVAAASSGSGKTTFTSGLIRALTLKGLRVQPFKVGPDFIDPSYLAAAAGRPCRNLDGHLLPGPRLEALFRRQAEADVAVVEGVMGLYDGLGPEGLYSTAWTARRLDLPVLLVVDAAAGATSVAAVVHGFATLPNLAPSLVAVVLNRVGGEAHAETVTEAVENLTKLPVLGWLPKMDDVIFPSRHLGLVPALERAELALQLDRLGREVLARVDLERLLALASRRRDLPPAPLEEIVPLSDHPLRVAYGWDRAFHFYYRDALDLLESFGAELVPTSPLADEALPEGTEALFMGGGYPEVFLDELADNIPYLTSLRSAHAAGLPIYGECGAMMYFGRGLTDGRGHRRELAGLLDIETTMTDRLQRFGYVHVDVLEDTVLQEKGQRLPGHEFHYSVASGVAPDAYRVSRARREILSWPEGYRSGSLLAGYVHLHFWSDSTLPRRFLGQALGRRSTHVR</sequence>
<evidence type="ECO:0000259" key="9">
    <source>
        <dbReference type="Pfam" id="PF07685"/>
    </source>
</evidence>
<comment type="catalytic activity">
    <reaction evidence="7">
        <text>cob(II)yrinate + 2 L-glutamine + 2 ATP + 2 H2O = cob(II)yrinate a,c diamide + 2 L-glutamate + 2 ADP + 2 phosphate + 2 H(+)</text>
        <dbReference type="Rhea" id="RHEA:26289"/>
        <dbReference type="ChEBI" id="CHEBI:15377"/>
        <dbReference type="ChEBI" id="CHEBI:15378"/>
        <dbReference type="ChEBI" id="CHEBI:29985"/>
        <dbReference type="ChEBI" id="CHEBI:30616"/>
        <dbReference type="ChEBI" id="CHEBI:43474"/>
        <dbReference type="ChEBI" id="CHEBI:58359"/>
        <dbReference type="ChEBI" id="CHEBI:58537"/>
        <dbReference type="ChEBI" id="CHEBI:58894"/>
        <dbReference type="ChEBI" id="CHEBI:456216"/>
        <dbReference type="EC" id="6.3.5.11"/>
    </reaction>
</comment>
<gene>
    <name evidence="7" type="primary">cbiA</name>
    <name evidence="10" type="ORF">KAR29_03570</name>
</gene>
<keyword evidence="4 7" id="KW-0067">ATP-binding</keyword>
<comment type="pathway">
    <text evidence="7">Cofactor biosynthesis; adenosylcobalamin biosynthesis; cob(II)yrinate a,c-diamide from sirohydrochlorin (anaerobic route): step 10/10.</text>
</comment>
<dbReference type="GO" id="GO:0042242">
    <property type="term" value="F:cobyrinic acid a,c-diamide synthase activity"/>
    <property type="evidence" value="ECO:0007669"/>
    <property type="project" value="UniProtKB-UniRule"/>
</dbReference>
<keyword evidence="5 7" id="KW-0460">Magnesium</keyword>
<evidence type="ECO:0000256" key="6">
    <source>
        <dbReference type="ARBA" id="ARBA00022962"/>
    </source>
</evidence>
<evidence type="ECO:0000313" key="10">
    <source>
        <dbReference type="EMBL" id="QTX33002.1"/>
    </source>
</evidence>
<feature type="domain" description="CobQ/CobB/MinD/ParA nucleotide binding" evidence="8">
    <location>
        <begin position="7"/>
        <end position="189"/>
    </location>
</feature>
<dbReference type="InterPro" id="IPR029062">
    <property type="entry name" value="Class_I_gatase-like"/>
</dbReference>
<dbReference type="NCBIfam" id="TIGR00379">
    <property type="entry name" value="cobB"/>
    <property type="match status" value="1"/>
</dbReference>
<evidence type="ECO:0000256" key="7">
    <source>
        <dbReference type="HAMAP-Rule" id="MF_00027"/>
    </source>
</evidence>
<dbReference type="Proteomes" id="UP000671879">
    <property type="component" value="Chromosome"/>
</dbReference>
<dbReference type="AlphaFoldDB" id="A0A9Q7AQI6"/>
<protein>
    <recommendedName>
        <fullName evidence="7">Cobyrinate a,c-diamide synthase</fullName>
        <ecNumber evidence="7">6.3.5.11</ecNumber>
    </recommendedName>
    <alternativeName>
        <fullName evidence="7">Cobyrinic acid a,c-diamide synthetase</fullName>
    </alternativeName>
</protein>
<evidence type="ECO:0000256" key="5">
    <source>
        <dbReference type="ARBA" id="ARBA00022842"/>
    </source>
</evidence>
<dbReference type="GO" id="GO:0009236">
    <property type="term" value="P:cobalamin biosynthetic process"/>
    <property type="evidence" value="ECO:0007669"/>
    <property type="project" value="UniProtKB-UniRule"/>
</dbReference>
<dbReference type="Pfam" id="PF07685">
    <property type="entry name" value="GATase_3"/>
    <property type="match status" value="1"/>
</dbReference>
<comment type="similarity">
    <text evidence="7">Belongs to the CobB/CbiA family.</text>
</comment>
<comment type="domain">
    <text evidence="7">Comprises of two domains. The C-terminal domain contains the binding site for glutamine and catalyzes the hydrolysis of this substrate to glutamate and ammonia. The N-terminal domain is anticipated to bind ATP and cobyrinate and catalyzes the ultimate synthesis of the diamide product. The ammonia produced via the glutaminase domain is probably translocated to the adjacent domain via a molecular tunnel, where it reacts with an activated intermediate.</text>
</comment>
<evidence type="ECO:0000256" key="2">
    <source>
        <dbReference type="ARBA" id="ARBA00022598"/>
    </source>
</evidence>
<proteinExistence type="inferred from homology"/>